<evidence type="ECO:0000256" key="1">
    <source>
        <dbReference type="SAM" id="MobiDB-lite"/>
    </source>
</evidence>
<protein>
    <submittedName>
        <fullName evidence="2">Uncharacterized protein</fullName>
    </submittedName>
</protein>
<name>K3W9L2_GLOUD</name>
<dbReference type="EnsemblProtists" id="PYU1_T001653">
    <property type="protein sequence ID" value="PYU1_T001653"/>
    <property type="gene ID" value="PYU1_G001652"/>
</dbReference>
<accession>K3W9L2</accession>
<dbReference type="Proteomes" id="UP000019132">
    <property type="component" value="Unassembled WGS sequence"/>
</dbReference>
<sequence length="112" mass="12482">MDSAEQTFLSKKKKTSNQRQREEIAYLLGKVRELEGTLRTIAHEMAAAASSESAVAALPDSSVPVDSVWEATAKHQLEQKKRAESENVKLREKLAGEIGFAKSLGRMLRKRK</sequence>
<reference evidence="3" key="2">
    <citation type="submission" date="2010-04" db="EMBL/GenBank/DDBJ databases">
        <authorList>
            <person name="Buell R."/>
            <person name="Hamilton J."/>
            <person name="Hostetler J."/>
        </authorList>
    </citation>
    <scope>NUCLEOTIDE SEQUENCE [LARGE SCALE GENOMIC DNA]</scope>
    <source>
        <strain evidence="3">DAOM:BR144</strain>
    </source>
</reference>
<dbReference type="VEuPathDB" id="FungiDB:PYU1_G001652"/>
<feature type="region of interest" description="Disordered" evidence="1">
    <location>
        <begin position="1"/>
        <end position="20"/>
    </location>
</feature>
<dbReference type="HOGENOM" id="CLU_2152455_0_0_1"/>
<evidence type="ECO:0000313" key="3">
    <source>
        <dbReference type="Proteomes" id="UP000019132"/>
    </source>
</evidence>
<proteinExistence type="predicted"/>
<dbReference type="InParanoid" id="K3W9L2"/>
<dbReference type="EMBL" id="GL376626">
    <property type="status" value="NOT_ANNOTATED_CDS"/>
    <property type="molecule type" value="Genomic_DNA"/>
</dbReference>
<organism evidence="2 3">
    <name type="scientific">Globisporangium ultimum (strain ATCC 200006 / CBS 805.95 / DAOM BR144)</name>
    <name type="common">Pythium ultimum</name>
    <dbReference type="NCBI Taxonomy" id="431595"/>
    <lineage>
        <taxon>Eukaryota</taxon>
        <taxon>Sar</taxon>
        <taxon>Stramenopiles</taxon>
        <taxon>Oomycota</taxon>
        <taxon>Peronosporomycetes</taxon>
        <taxon>Pythiales</taxon>
        <taxon>Pythiaceae</taxon>
        <taxon>Globisporangium</taxon>
    </lineage>
</organism>
<dbReference type="AlphaFoldDB" id="K3W9L2"/>
<evidence type="ECO:0000313" key="2">
    <source>
        <dbReference type="EnsemblProtists" id="PYU1_T001653"/>
    </source>
</evidence>
<reference evidence="2" key="3">
    <citation type="submission" date="2015-02" db="UniProtKB">
        <authorList>
            <consortium name="EnsemblProtists"/>
        </authorList>
    </citation>
    <scope>IDENTIFICATION</scope>
    <source>
        <strain evidence="2">DAOM BR144</strain>
    </source>
</reference>
<keyword evidence="3" id="KW-1185">Reference proteome</keyword>
<reference evidence="3" key="1">
    <citation type="journal article" date="2010" name="Genome Biol.">
        <title>Genome sequence of the necrotrophic plant pathogen Pythium ultimum reveals original pathogenicity mechanisms and effector repertoire.</title>
        <authorList>
            <person name="Levesque C.A."/>
            <person name="Brouwer H."/>
            <person name="Cano L."/>
            <person name="Hamilton J.P."/>
            <person name="Holt C."/>
            <person name="Huitema E."/>
            <person name="Raffaele S."/>
            <person name="Robideau G.P."/>
            <person name="Thines M."/>
            <person name="Win J."/>
            <person name="Zerillo M.M."/>
            <person name="Beakes G.W."/>
            <person name="Boore J.L."/>
            <person name="Busam D."/>
            <person name="Dumas B."/>
            <person name="Ferriera S."/>
            <person name="Fuerstenberg S.I."/>
            <person name="Gachon C.M."/>
            <person name="Gaulin E."/>
            <person name="Govers F."/>
            <person name="Grenville-Briggs L."/>
            <person name="Horner N."/>
            <person name="Hostetler J."/>
            <person name="Jiang R.H."/>
            <person name="Johnson J."/>
            <person name="Krajaejun T."/>
            <person name="Lin H."/>
            <person name="Meijer H.J."/>
            <person name="Moore B."/>
            <person name="Morris P."/>
            <person name="Phuntmart V."/>
            <person name="Puiu D."/>
            <person name="Shetty J."/>
            <person name="Stajich J.E."/>
            <person name="Tripathy S."/>
            <person name="Wawra S."/>
            <person name="van West P."/>
            <person name="Whitty B.R."/>
            <person name="Coutinho P.M."/>
            <person name="Henrissat B."/>
            <person name="Martin F."/>
            <person name="Thomas P.D."/>
            <person name="Tyler B.M."/>
            <person name="De Vries R.P."/>
            <person name="Kamoun S."/>
            <person name="Yandell M."/>
            <person name="Tisserat N."/>
            <person name="Buell C.R."/>
        </authorList>
    </citation>
    <scope>NUCLEOTIDE SEQUENCE</scope>
    <source>
        <strain evidence="3">DAOM:BR144</strain>
    </source>
</reference>